<dbReference type="Gene3D" id="1.10.150.130">
    <property type="match status" value="1"/>
</dbReference>
<keyword evidence="7 9" id="KW-0233">DNA recombination</keyword>
<keyword evidence="13" id="KW-1185">Reference proteome</keyword>
<evidence type="ECO:0000256" key="4">
    <source>
        <dbReference type="ARBA" id="ARBA00022829"/>
    </source>
</evidence>
<dbReference type="GO" id="GO:0009037">
    <property type="term" value="F:tyrosine-based site-specific recombinase activity"/>
    <property type="evidence" value="ECO:0007669"/>
    <property type="project" value="UniProtKB-UniRule"/>
</dbReference>
<dbReference type="GO" id="GO:0006313">
    <property type="term" value="P:DNA transposition"/>
    <property type="evidence" value="ECO:0007669"/>
    <property type="project" value="UniProtKB-UniRule"/>
</dbReference>
<dbReference type="SUPFAM" id="SSF47823">
    <property type="entry name" value="lambda integrase-like, N-terminal domain"/>
    <property type="match status" value="1"/>
</dbReference>
<accession>A0A172YCC5</accession>
<keyword evidence="5 9" id="KW-0229">DNA integration</keyword>
<keyword evidence="2 9" id="KW-0963">Cytoplasm</keyword>
<dbReference type="GO" id="GO:0003677">
    <property type="term" value="F:DNA binding"/>
    <property type="evidence" value="ECO:0007669"/>
    <property type="project" value="UniProtKB-UniRule"/>
</dbReference>
<name>A0A172YCC5_9GAMM</name>
<dbReference type="InterPro" id="IPR011010">
    <property type="entry name" value="DNA_brk_join_enz"/>
</dbReference>
<protein>
    <recommendedName>
        <fullName evidence="9">Tyrosine recombinase XerC</fullName>
    </recommendedName>
</protein>
<feature type="active site" description="O-(3'-phospho-DNA)-tyrosine intermediate" evidence="9">
    <location>
        <position position="282"/>
    </location>
</feature>
<dbReference type="STRING" id="376489.A5892_04170"/>
<evidence type="ECO:0000256" key="1">
    <source>
        <dbReference type="ARBA" id="ARBA00004496"/>
    </source>
</evidence>
<dbReference type="GO" id="GO:0051301">
    <property type="term" value="P:cell division"/>
    <property type="evidence" value="ECO:0007669"/>
    <property type="project" value="UniProtKB-KW"/>
</dbReference>
<dbReference type="InterPro" id="IPR010998">
    <property type="entry name" value="Integrase_recombinase_N"/>
</dbReference>
<dbReference type="Gene3D" id="1.10.443.10">
    <property type="entry name" value="Intergrase catalytic core"/>
    <property type="match status" value="1"/>
</dbReference>
<keyword evidence="3 9" id="KW-0132">Cell division</keyword>
<dbReference type="InterPro" id="IPR044068">
    <property type="entry name" value="CB"/>
</dbReference>
<dbReference type="RefSeq" id="WP_064121733.1">
    <property type="nucleotide sequence ID" value="NZ_CP015243.1"/>
</dbReference>
<evidence type="ECO:0000256" key="6">
    <source>
        <dbReference type="ARBA" id="ARBA00023125"/>
    </source>
</evidence>
<dbReference type="PROSITE" id="PS51900">
    <property type="entry name" value="CB"/>
    <property type="match status" value="1"/>
</dbReference>
<comment type="subcellular location">
    <subcellularLocation>
        <location evidence="1 9">Cytoplasm</location>
    </subcellularLocation>
</comment>
<comment type="similarity">
    <text evidence="9">Belongs to the 'phage' integrase family. XerC subfamily.</text>
</comment>
<evidence type="ECO:0000256" key="9">
    <source>
        <dbReference type="HAMAP-Rule" id="MF_01808"/>
    </source>
</evidence>
<feature type="active site" evidence="9">
    <location>
        <position position="273"/>
    </location>
</feature>
<keyword evidence="8 9" id="KW-0131">Cell cycle</keyword>
<feature type="active site" evidence="9">
    <location>
        <position position="178"/>
    </location>
</feature>
<sequence>MSADPANSALRAELERFIAQLSSRQRAATIDAYRRDLSGFATFVERQAGLSDQHWRWFDVALVRRYLGHERSRGLSGRTLARRQAALRRFCDALIERGLIQRNPARLLDTPVPTRTLPRPVDVDLIQHFLDCPHDGSVLSIRDQAILELFYSSGLRLSELVGLDLGDLDEQRVRVWGKGGKPRQVPVGRRAHQALAAWLEARRQLTGPAQTALFVGQRGDRLGPRAVQLRLARLAVERGLPERLHPHRLRHSFASHLLESSHDLRAVQELLGHAHLSTTQIYTRLDWQHLAETYDKAHPRARRRTPRTQE</sequence>
<evidence type="ECO:0000256" key="2">
    <source>
        <dbReference type="ARBA" id="ARBA00022490"/>
    </source>
</evidence>
<feature type="active site" evidence="9">
    <location>
        <position position="247"/>
    </location>
</feature>
<feature type="domain" description="Core-binding (CB)" evidence="11">
    <location>
        <begin position="8"/>
        <end position="95"/>
    </location>
</feature>
<evidence type="ECO:0000256" key="5">
    <source>
        <dbReference type="ARBA" id="ARBA00022908"/>
    </source>
</evidence>
<evidence type="ECO:0000256" key="7">
    <source>
        <dbReference type="ARBA" id="ARBA00023172"/>
    </source>
</evidence>
<dbReference type="Pfam" id="PF02899">
    <property type="entry name" value="Phage_int_SAM_1"/>
    <property type="match status" value="1"/>
</dbReference>
<feature type="active site" evidence="9">
    <location>
        <position position="156"/>
    </location>
</feature>
<evidence type="ECO:0000259" key="10">
    <source>
        <dbReference type="PROSITE" id="PS51898"/>
    </source>
</evidence>
<keyword evidence="4 9" id="KW-0159">Chromosome partition</keyword>
<dbReference type="SUPFAM" id="SSF56349">
    <property type="entry name" value="DNA breaking-rejoining enzymes"/>
    <property type="match status" value="1"/>
</dbReference>
<feature type="active site" evidence="9">
    <location>
        <position position="250"/>
    </location>
</feature>
<dbReference type="InterPro" id="IPR023009">
    <property type="entry name" value="Tyrosine_recombinase_XerC/XerD"/>
</dbReference>
<dbReference type="PROSITE" id="PS51898">
    <property type="entry name" value="TYR_RECOMBINASE"/>
    <property type="match status" value="1"/>
</dbReference>
<dbReference type="HAMAP" id="MF_01808">
    <property type="entry name" value="Recomb_XerC_XerD"/>
    <property type="match status" value="1"/>
</dbReference>
<dbReference type="PANTHER" id="PTHR30349:SF81">
    <property type="entry name" value="TYROSINE RECOMBINASE XERC"/>
    <property type="match status" value="1"/>
</dbReference>
<evidence type="ECO:0000313" key="12">
    <source>
        <dbReference type="EMBL" id="ANF56762.1"/>
    </source>
</evidence>
<dbReference type="InterPro" id="IPR050090">
    <property type="entry name" value="Tyrosine_recombinase_XerCD"/>
</dbReference>
<dbReference type="PANTHER" id="PTHR30349">
    <property type="entry name" value="PHAGE INTEGRASE-RELATED"/>
    <property type="match status" value="1"/>
</dbReference>
<organism evidence="12 13">
    <name type="scientific">Halotalea alkalilenta</name>
    <dbReference type="NCBI Taxonomy" id="376489"/>
    <lineage>
        <taxon>Bacteria</taxon>
        <taxon>Pseudomonadati</taxon>
        <taxon>Pseudomonadota</taxon>
        <taxon>Gammaproteobacteria</taxon>
        <taxon>Oceanospirillales</taxon>
        <taxon>Halomonadaceae</taxon>
        <taxon>Halotalea</taxon>
    </lineage>
</organism>
<dbReference type="AlphaFoldDB" id="A0A172YCC5"/>
<dbReference type="InterPro" id="IPR013762">
    <property type="entry name" value="Integrase-like_cat_sf"/>
</dbReference>
<dbReference type="GO" id="GO:0007059">
    <property type="term" value="P:chromosome segregation"/>
    <property type="evidence" value="ECO:0007669"/>
    <property type="project" value="UniProtKB-UniRule"/>
</dbReference>
<evidence type="ECO:0000256" key="3">
    <source>
        <dbReference type="ARBA" id="ARBA00022618"/>
    </source>
</evidence>
<dbReference type="Pfam" id="PF00589">
    <property type="entry name" value="Phage_integrase"/>
    <property type="match status" value="1"/>
</dbReference>
<dbReference type="EMBL" id="CP015243">
    <property type="protein sequence ID" value="ANF56762.1"/>
    <property type="molecule type" value="Genomic_DNA"/>
</dbReference>
<evidence type="ECO:0000256" key="8">
    <source>
        <dbReference type="ARBA" id="ARBA00023306"/>
    </source>
</evidence>
<evidence type="ECO:0000313" key="13">
    <source>
        <dbReference type="Proteomes" id="UP000077875"/>
    </source>
</evidence>
<dbReference type="InterPro" id="IPR004107">
    <property type="entry name" value="Integrase_SAM-like_N"/>
</dbReference>
<reference evidence="12 13" key="1">
    <citation type="submission" date="2016-04" db="EMBL/GenBank/DDBJ databases">
        <title>Complete Genome Sequence of Halotalea alkalilenta IHB B 13600.</title>
        <authorList>
            <person name="Swarnkar M.K."/>
            <person name="Sharma A."/>
            <person name="Kaushal K."/>
            <person name="Soni R."/>
            <person name="Rana S."/>
            <person name="Singh A.K."/>
            <person name="Gulati A."/>
        </authorList>
    </citation>
    <scope>NUCLEOTIDE SEQUENCE [LARGE SCALE GENOMIC DNA]</scope>
    <source>
        <strain evidence="12 13">IHB B 13600</strain>
    </source>
</reference>
<evidence type="ECO:0000259" key="11">
    <source>
        <dbReference type="PROSITE" id="PS51900"/>
    </source>
</evidence>
<comment type="subunit">
    <text evidence="9">Forms a cyclic heterotetrameric complex composed of two molecules of XerC and two molecules of XerD.</text>
</comment>
<feature type="domain" description="Tyr recombinase" evidence="10">
    <location>
        <begin position="116"/>
        <end position="295"/>
    </location>
</feature>
<dbReference type="GO" id="GO:0005737">
    <property type="term" value="C:cytoplasm"/>
    <property type="evidence" value="ECO:0007669"/>
    <property type="project" value="UniProtKB-SubCell"/>
</dbReference>
<dbReference type="CDD" id="cd00798">
    <property type="entry name" value="INT_XerDC_C"/>
    <property type="match status" value="1"/>
</dbReference>
<dbReference type="InterPro" id="IPR002104">
    <property type="entry name" value="Integrase_catalytic"/>
</dbReference>
<comment type="function">
    <text evidence="9">Site-specific tyrosine recombinase, which acts by catalyzing the cutting and rejoining of the recombining DNA molecules. The XerC-XerD complex is essential to convert dimers of the bacterial chromosome into monomers to permit their segregation at cell division. It also contributes to the segregational stability of plasmids.</text>
</comment>
<dbReference type="KEGG" id="haa:A5892_04170"/>
<proteinExistence type="inferred from homology"/>
<gene>
    <name evidence="9" type="primary">xerC</name>
    <name evidence="12" type="ORF">A5892_04170</name>
</gene>
<dbReference type="Proteomes" id="UP000077875">
    <property type="component" value="Chromosome"/>
</dbReference>
<keyword evidence="6 9" id="KW-0238">DNA-binding</keyword>